<dbReference type="InterPro" id="IPR002792">
    <property type="entry name" value="TRAM_dom"/>
</dbReference>
<dbReference type="InterPro" id="IPR010280">
    <property type="entry name" value="U5_MeTrfase_fam"/>
</dbReference>
<reference evidence="5" key="1">
    <citation type="submission" date="2020-05" db="EMBL/GenBank/DDBJ databases">
        <authorList>
            <person name="Chiriac C."/>
            <person name="Salcher M."/>
            <person name="Ghai R."/>
            <person name="Kavagutti S V."/>
        </authorList>
    </citation>
    <scope>NUCLEOTIDE SEQUENCE</scope>
</reference>
<dbReference type="EMBL" id="CAEZTD010000051">
    <property type="protein sequence ID" value="CAB4561689.1"/>
    <property type="molecule type" value="Genomic_DNA"/>
</dbReference>
<dbReference type="Pfam" id="PF01938">
    <property type="entry name" value="TRAM"/>
    <property type="match status" value="1"/>
</dbReference>
<keyword evidence="1" id="KW-0489">Methyltransferase</keyword>
<keyword evidence="3" id="KW-0949">S-adenosyl-L-methionine</keyword>
<dbReference type="InterPro" id="IPR029063">
    <property type="entry name" value="SAM-dependent_MTases_sf"/>
</dbReference>
<dbReference type="GO" id="GO:0070041">
    <property type="term" value="F:rRNA (uridine-C5-)-methyltransferase activity"/>
    <property type="evidence" value="ECO:0007669"/>
    <property type="project" value="TreeGrafter"/>
</dbReference>
<dbReference type="PROSITE" id="PS50926">
    <property type="entry name" value="TRAM"/>
    <property type="match status" value="1"/>
</dbReference>
<evidence type="ECO:0000256" key="3">
    <source>
        <dbReference type="ARBA" id="ARBA00022691"/>
    </source>
</evidence>
<dbReference type="Gene3D" id="2.40.50.140">
    <property type="entry name" value="Nucleic acid-binding proteins"/>
    <property type="match status" value="1"/>
</dbReference>
<gene>
    <name evidence="5" type="ORF">UFOPK1591_00771</name>
</gene>
<dbReference type="Pfam" id="PF05958">
    <property type="entry name" value="tRNA_U5-meth_tr"/>
    <property type="match status" value="1"/>
</dbReference>
<dbReference type="SUPFAM" id="SSF53335">
    <property type="entry name" value="S-adenosyl-L-methionine-dependent methyltransferases"/>
    <property type="match status" value="1"/>
</dbReference>
<dbReference type="Gene3D" id="3.40.50.150">
    <property type="entry name" value="Vaccinia Virus protein VP39"/>
    <property type="match status" value="1"/>
</dbReference>
<dbReference type="AlphaFoldDB" id="A0A6J6DG77"/>
<proteinExistence type="predicted"/>
<protein>
    <submittedName>
        <fullName evidence="5">Unannotated protein</fullName>
    </submittedName>
</protein>
<evidence type="ECO:0000256" key="1">
    <source>
        <dbReference type="ARBA" id="ARBA00022603"/>
    </source>
</evidence>
<sequence length="415" mass="45062">MRSAGFLGTEVELDITNVAHGGVFVARHEGRVIFVADAIPGERVRARITDDSQKSFWRADTLEVLTPSSNRRDHIWAEARVERDPAERPGGADFGHIALDHQRELKAFVLTDSLSRMAKIDQAVTVQSAPGDDETKGLGYRTREFLHVDEDGRVGPFASRSHRVVTVSTLPLATRRIQESAPLTATIKGIQGVTLVDADSGIVALESRDKDATKAPLIMQRVGDREFQLRASGFWQVHRRAPIVLTEAVTRAIDSQLFDPRAANLDLYGGVGLFAAAMGDAFGSTTRITSVEYDEEATEFASNNLADWVGARAIPGRVDHFLSDLVVSASAVDRSRLNAATVVLDPPRSGAGKTVVDALIELSPSQIVYVACDPVALARDAQLLALGGYDLAHLEAHDLFPHTHHVEAVARFIRA</sequence>
<name>A0A6J6DG77_9ZZZZ</name>
<dbReference type="PROSITE" id="PS51687">
    <property type="entry name" value="SAM_MT_RNA_M5U"/>
    <property type="match status" value="1"/>
</dbReference>
<feature type="domain" description="TRAM" evidence="4">
    <location>
        <begin position="4"/>
        <end position="63"/>
    </location>
</feature>
<evidence type="ECO:0000256" key="2">
    <source>
        <dbReference type="ARBA" id="ARBA00022679"/>
    </source>
</evidence>
<accession>A0A6J6DG77</accession>
<evidence type="ECO:0000313" key="5">
    <source>
        <dbReference type="EMBL" id="CAB4561689.1"/>
    </source>
</evidence>
<dbReference type="PANTHER" id="PTHR11061:SF30">
    <property type="entry name" value="TRNA (URACIL(54)-C(5))-METHYLTRANSFERASE"/>
    <property type="match status" value="1"/>
</dbReference>
<organism evidence="5">
    <name type="scientific">freshwater metagenome</name>
    <dbReference type="NCBI Taxonomy" id="449393"/>
    <lineage>
        <taxon>unclassified sequences</taxon>
        <taxon>metagenomes</taxon>
        <taxon>ecological metagenomes</taxon>
    </lineage>
</organism>
<keyword evidence="2" id="KW-0808">Transferase</keyword>
<dbReference type="SUPFAM" id="SSF50249">
    <property type="entry name" value="Nucleic acid-binding proteins"/>
    <property type="match status" value="1"/>
</dbReference>
<dbReference type="GO" id="GO:0070475">
    <property type="term" value="P:rRNA base methylation"/>
    <property type="evidence" value="ECO:0007669"/>
    <property type="project" value="TreeGrafter"/>
</dbReference>
<dbReference type="PANTHER" id="PTHR11061">
    <property type="entry name" value="RNA M5U METHYLTRANSFERASE"/>
    <property type="match status" value="1"/>
</dbReference>
<evidence type="ECO:0000259" key="4">
    <source>
        <dbReference type="PROSITE" id="PS50926"/>
    </source>
</evidence>
<dbReference type="InterPro" id="IPR012340">
    <property type="entry name" value="NA-bd_OB-fold"/>
</dbReference>